<evidence type="ECO:0000313" key="2">
    <source>
        <dbReference type="Proteomes" id="UP001145114"/>
    </source>
</evidence>
<name>A0ACC1HTE7_9FUNG</name>
<proteinExistence type="predicted"/>
<sequence length="67" mass="7005">NNAKVLWESNISSSVRDTVINAYGQAFRNVFIALIPMSAVGFIASLLLKRSKYAPALGKGGPPAAAA</sequence>
<organism evidence="1 2">
    <name type="scientific">Spiromyces aspiralis</name>
    <dbReference type="NCBI Taxonomy" id="68401"/>
    <lineage>
        <taxon>Eukaryota</taxon>
        <taxon>Fungi</taxon>
        <taxon>Fungi incertae sedis</taxon>
        <taxon>Zoopagomycota</taxon>
        <taxon>Kickxellomycotina</taxon>
        <taxon>Kickxellomycetes</taxon>
        <taxon>Kickxellales</taxon>
        <taxon>Kickxellaceae</taxon>
        <taxon>Spiromyces</taxon>
    </lineage>
</organism>
<protein>
    <submittedName>
        <fullName evidence="1">Uncharacterized protein</fullName>
    </submittedName>
</protein>
<reference evidence="1" key="1">
    <citation type="submission" date="2022-06" db="EMBL/GenBank/DDBJ databases">
        <title>Phylogenomic reconstructions and comparative analyses of Kickxellomycotina fungi.</title>
        <authorList>
            <person name="Reynolds N.K."/>
            <person name="Stajich J.E."/>
            <person name="Barry K."/>
            <person name="Grigoriev I.V."/>
            <person name="Crous P."/>
            <person name="Smith M.E."/>
        </authorList>
    </citation>
    <scope>NUCLEOTIDE SEQUENCE</scope>
    <source>
        <strain evidence="1">RSA 2271</strain>
    </source>
</reference>
<comment type="caution">
    <text evidence="1">The sequence shown here is derived from an EMBL/GenBank/DDBJ whole genome shotgun (WGS) entry which is preliminary data.</text>
</comment>
<keyword evidence="2" id="KW-1185">Reference proteome</keyword>
<gene>
    <name evidence="1" type="ORF">EV182_003702</name>
</gene>
<feature type="non-terminal residue" evidence="1">
    <location>
        <position position="1"/>
    </location>
</feature>
<dbReference type="Proteomes" id="UP001145114">
    <property type="component" value="Unassembled WGS sequence"/>
</dbReference>
<accession>A0ACC1HTE7</accession>
<evidence type="ECO:0000313" key="1">
    <source>
        <dbReference type="EMBL" id="KAJ1678611.1"/>
    </source>
</evidence>
<dbReference type="EMBL" id="JAMZIH010001006">
    <property type="protein sequence ID" value="KAJ1678611.1"/>
    <property type="molecule type" value="Genomic_DNA"/>
</dbReference>